<dbReference type="SMART" id="SM00906">
    <property type="entry name" value="Fungal_trans"/>
    <property type="match status" value="1"/>
</dbReference>
<dbReference type="GO" id="GO:0005634">
    <property type="term" value="C:nucleus"/>
    <property type="evidence" value="ECO:0007669"/>
    <property type="project" value="UniProtKB-SubCell"/>
</dbReference>
<feature type="domain" description="Xylanolytic transcriptional activator regulatory" evidence="8">
    <location>
        <begin position="336"/>
        <end position="409"/>
    </location>
</feature>
<evidence type="ECO:0000256" key="5">
    <source>
        <dbReference type="ARBA" id="ARBA00023163"/>
    </source>
</evidence>
<dbReference type="PANTHER" id="PTHR47540">
    <property type="entry name" value="THIAMINE REPRESSIBLE GENES REGULATORY PROTEIN THI5"/>
    <property type="match status" value="1"/>
</dbReference>
<evidence type="ECO:0000256" key="6">
    <source>
        <dbReference type="ARBA" id="ARBA00023242"/>
    </source>
</evidence>
<dbReference type="InterPro" id="IPR007219">
    <property type="entry name" value="XnlR_reg_dom"/>
</dbReference>
<proteinExistence type="predicted"/>
<dbReference type="OrthoDB" id="422427at2759"/>
<evidence type="ECO:0000256" key="7">
    <source>
        <dbReference type="SAM" id="MobiDB-lite"/>
    </source>
</evidence>
<evidence type="ECO:0000259" key="8">
    <source>
        <dbReference type="SMART" id="SM00906"/>
    </source>
</evidence>
<keyword evidence="3" id="KW-0805">Transcription regulation</keyword>
<reference evidence="9 10" key="1">
    <citation type="submission" date="2020-03" db="EMBL/GenBank/DDBJ databases">
        <title>Draft Genome Sequence of Cudoniella acicularis.</title>
        <authorList>
            <person name="Buettner E."/>
            <person name="Kellner H."/>
        </authorList>
    </citation>
    <scope>NUCLEOTIDE SEQUENCE [LARGE SCALE GENOMIC DNA]</scope>
    <source>
        <strain evidence="9 10">DSM 108380</strain>
    </source>
</reference>
<dbReference type="GO" id="GO:0043565">
    <property type="term" value="F:sequence-specific DNA binding"/>
    <property type="evidence" value="ECO:0007669"/>
    <property type="project" value="TreeGrafter"/>
</dbReference>
<keyword evidence="4" id="KW-0238">DNA-binding</keyword>
<sequence>MDGPVKLATTAAVERPNVMATHHVYLANFHAKCTYDLKRKSRYKGPMYVEELEEKISLLRDESQKLKSLLSAIFPEIRMEDRDAIEALRMRLLEEKTSPSTVGGEGKWTPRRASSGITESPSMDEGLETMTEATGRLDVDGQGRCEYHGDFAGLAFLHQIGERCSQLLQVNSSAKPGAFSHLPLRQAFASVGLSSIGSSRLDSKTMFQLPSRAEAQRLAKIAFNDASCLMTFIHVPSFDKLLDRIYSVNPGDYTSVEESFLPLLYITMAVGELFSSGGLQNQGGAPMTSLAQMKGINYFRASRALLDAADCRDIMSLQTIVWMIIYLQSSGSMHSCYSYISIATSLLLQMGLHRSGASSELDPVQQETRKRIFWAIQTMETYVTTLLGLPTTLRDEDIDQEMPSLYIDGDYFNAADGFTPMSTSTHVTSTMMMAAVNAHIRLIKIMRNLVRDIYPRVSKQLGRSKKSTESYRVSYARVIKVEEDLDQWFHSIPAPTPTETLQPEILRTQLLLRLAYAHVQMVLYTPFVHHIARIRTQSKEDVPEMRSFACASACIKAAMQIVWIVAELDNRGLQVGGAYYWFMSLFDKISLLCIERRRSRESVISMGRADEQSGPPCIPTDRKVDSRMAGPSIQPPPTEVAFGEQIFNANFNLSFAEAVQSHFGPQNICSTGARGFKDQLSTQQPQPALLAMMGPPPLDQFLPWTPALVTPVYGGDICPLQENRYFFPRFNAGWVDPLLEPGAS</sequence>
<dbReference type="EMBL" id="JAAMPI010002576">
    <property type="protein sequence ID" value="KAF4611356.1"/>
    <property type="molecule type" value="Genomic_DNA"/>
</dbReference>
<feature type="region of interest" description="Disordered" evidence="7">
    <location>
        <begin position="98"/>
        <end position="124"/>
    </location>
</feature>
<evidence type="ECO:0000256" key="1">
    <source>
        <dbReference type="ARBA" id="ARBA00004123"/>
    </source>
</evidence>
<dbReference type="GO" id="GO:0008270">
    <property type="term" value="F:zinc ion binding"/>
    <property type="evidence" value="ECO:0007669"/>
    <property type="project" value="InterPro"/>
</dbReference>
<keyword evidence="5" id="KW-0804">Transcription</keyword>
<dbReference type="PANTHER" id="PTHR47540:SF1">
    <property type="entry name" value="ACTIVATOR OF STRESS GENES 1-RELATED"/>
    <property type="match status" value="1"/>
</dbReference>
<dbReference type="InterPro" id="IPR051711">
    <property type="entry name" value="Stress_Response_Reg"/>
</dbReference>
<evidence type="ECO:0000256" key="2">
    <source>
        <dbReference type="ARBA" id="ARBA00022833"/>
    </source>
</evidence>
<evidence type="ECO:0000256" key="3">
    <source>
        <dbReference type="ARBA" id="ARBA00023015"/>
    </source>
</evidence>
<name>A0A8H4QIF7_9HELO</name>
<dbReference type="CDD" id="cd12148">
    <property type="entry name" value="fungal_TF_MHR"/>
    <property type="match status" value="1"/>
</dbReference>
<organism evidence="9 10">
    <name type="scientific">Cudoniella acicularis</name>
    <dbReference type="NCBI Taxonomy" id="354080"/>
    <lineage>
        <taxon>Eukaryota</taxon>
        <taxon>Fungi</taxon>
        <taxon>Dikarya</taxon>
        <taxon>Ascomycota</taxon>
        <taxon>Pezizomycotina</taxon>
        <taxon>Leotiomycetes</taxon>
        <taxon>Helotiales</taxon>
        <taxon>Tricladiaceae</taxon>
        <taxon>Cudoniella</taxon>
    </lineage>
</organism>
<dbReference type="GO" id="GO:0045944">
    <property type="term" value="P:positive regulation of transcription by RNA polymerase II"/>
    <property type="evidence" value="ECO:0007669"/>
    <property type="project" value="TreeGrafter"/>
</dbReference>
<evidence type="ECO:0000313" key="9">
    <source>
        <dbReference type="EMBL" id="KAF4611356.1"/>
    </source>
</evidence>
<dbReference type="Proteomes" id="UP000566819">
    <property type="component" value="Unassembled WGS sequence"/>
</dbReference>
<gene>
    <name evidence="9" type="ORF">G7Y89_g15657</name>
</gene>
<keyword evidence="10" id="KW-1185">Reference proteome</keyword>
<accession>A0A8H4QIF7</accession>
<evidence type="ECO:0000313" key="10">
    <source>
        <dbReference type="Proteomes" id="UP000566819"/>
    </source>
</evidence>
<dbReference type="Pfam" id="PF04082">
    <property type="entry name" value="Fungal_trans"/>
    <property type="match status" value="1"/>
</dbReference>
<keyword evidence="2" id="KW-0862">Zinc</keyword>
<protein>
    <recommendedName>
        <fullName evidence="8">Xylanolytic transcriptional activator regulatory domain-containing protein</fullName>
    </recommendedName>
</protein>
<keyword evidence="6" id="KW-0539">Nucleus</keyword>
<comment type="subcellular location">
    <subcellularLocation>
        <location evidence="1">Nucleus</location>
    </subcellularLocation>
</comment>
<dbReference type="AlphaFoldDB" id="A0A8H4QIF7"/>
<evidence type="ECO:0000256" key="4">
    <source>
        <dbReference type="ARBA" id="ARBA00023125"/>
    </source>
</evidence>
<dbReference type="GO" id="GO:0006351">
    <property type="term" value="P:DNA-templated transcription"/>
    <property type="evidence" value="ECO:0007669"/>
    <property type="project" value="InterPro"/>
</dbReference>
<comment type="caution">
    <text evidence="9">The sequence shown here is derived from an EMBL/GenBank/DDBJ whole genome shotgun (WGS) entry which is preliminary data.</text>
</comment>